<dbReference type="InterPro" id="IPR017804">
    <property type="entry name" value="MeTrfase_EgtD-like"/>
</dbReference>
<dbReference type="EMBL" id="CP042913">
    <property type="protein sequence ID" value="QEG36546.1"/>
    <property type="molecule type" value="Genomic_DNA"/>
</dbReference>
<dbReference type="InterPro" id="IPR051128">
    <property type="entry name" value="EgtD_Methyltrsf_superfamily"/>
</dbReference>
<dbReference type="OrthoDB" id="5289726at2"/>
<name>A0A5B9QHS9_9BACT</name>
<proteinExistence type="predicted"/>
<dbReference type="AlphaFoldDB" id="A0A5B9QHS9"/>
<dbReference type="NCBIfam" id="TIGR03438">
    <property type="entry name" value="egtD_ergothio"/>
    <property type="match status" value="1"/>
</dbReference>
<dbReference type="EC" id="2.1.1.44" evidence="4"/>
<feature type="domain" description="Histidine-specific methyltransferase SAM-dependent" evidence="3">
    <location>
        <begin position="22"/>
        <end position="320"/>
    </location>
</feature>
<gene>
    <name evidence="4" type="primary">egtD</name>
    <name evidence="4" type="ORF">Pr1d_38600</name>
</gene>
<dbReference type="RefSeq" id="WP_148074876.1">
    <property type="nucleotide sequence ID" value="NZ_CP042913.1"/>
</dbReference>
<dbReference type="GO" id="GO:0052706">
    <property type="term" value="F:L-histidine N(alpha)-methyltransferase activity"/>
    <property type="evidence" value="ECO:0007669"/>
    <property type="project" value="UniProtKB-EC"/>
</dbReference>
<dbReference type="Proteomes" id="UP000323917">
    <property type="component" value="Chromosome"/>
</dbReference>
<dbReference type="Gene3D" id="3.40.50.150">
    <property type="entry name" value="Vaccinia Virus protein VP39"/>
    <property type="match status" value="1"/>
</dbReference>
<dbReference type="InterPro" id="IPR035094">
    <property type="entry name" value="EgtD"/>
</dbReference>
<dbReference type="InterPro" id="IPR029063">
    <property type="entry name" value="SAM-dependent_MTases_sf"/>
</dbReference>
<reference evidence="4 5" key="1">
    <citation type="submission" date="2019-08" db="EMBL/GenBank/DDBJ databases">
        <title>Deep-cultivation of Planctomycetes and their phenomic and genomic characterization uncovers novel biology.</title>
        <authorList>
            <person name="Wiegand S."/>
            <person name="Jogler M."/>
            <person name="Boedeker C."/>
            <person name="Pinto D."/>
            <person name="Vollmers J."/>
            <person name="Rivas-Marin E."/>
            <person name="Kohn T."/>
            <person name="Peeters S.H."/>
            <person name="Heuer A."/>
            <person name="Rast P."/>
            <person name="Oberbeckmann S."/>
            <person name="Bunk B."/>
            <person name="Jeske O."/>
            <person name="Meyerdierks A."/>
            <person name="Storesund J.E."/>
            <person name="Kallscheuer N."/>
            <person name="Luecker S."/>
            <person name="Lage O.M."/>
            <person name="Pohl T."/>
            <person name="Merkel B.J."/>
            <person name="Hornburger P."/>
            <person name="Mueller R.-W."/>
            <person name="Bruemmer F."/>
            <person name="Labrenz M."/>
            <person name="Spormann A.M."/>
            <person name="Op den Camp H."/>
            <person name="Overmann J."/>
            <person name="Amann R."/>
            <person name="Jetten M.S.M."/>
            <person name="Mascher T."/>
            <person name="Medema M.H."/>
            <person name="Devos D.P."/>
            <person name="Kaster A.-K."/>
            <person name="Ovreas L."/>
            <person name="Rohde M."/>
            <person name="Galperin M.Y."/>
            <person name="Jogler C."/>
        </authorList>
    </citation>
    <scope>NUCLEOTIDE SEQUENCE [LARGE SCALE GENOMIC DNA]</scope>
    <source>
        <strain evidence="4 5">Pr1d</strain>
    </source>
</reference>
<accession>A0A5B9QHS9</accession>
<dbReference type="PANTHER" id="PTHR43397:SF1">
    <property type="entry name" value="ERGOTHIONEINE BIOSYNTHESIS PROTEIN 1"/>
    <property type="match status" value="1"/>
</dbReference>
<keyword evidence="5" id="KW-1185">Reference proteome</keyword>
<dbReference type="PIRSF" id="PIRSF018005">
    <property type="entry name" value="UCP018005"/>
    <property type="match status" value="1"/>
</dbReference>
<evidence type="ECO:0000259" key="3">
    <source>
        <dbReference type="Pfam" id="PF10017"/>
    </source>
</evidence>
<evidence type="ECO:0000256" key="2">
    <source>
        <dbReference type="ARBA" id="ARBA00022679"/>
    </source>
</evidence>
<protein>
    <submittedName>
        <fullName evidence="4">Histidine-specific methyltransferase EgtD</fullName>
        <ecNumber evidence="4">2.1.1.44</ecNumber>
    </submittedName>
</protein>
<dbReference type="SUPFAM" id="SSF53335">
    <property type="entry name" value="S-adenosyl-L-methionine-dependent methyltransferases"/>
    <property type="match status" value="1"/>
</dbReference>
<dbReference type="Pfam" id="PF10017">
    <property type="entry name" value="Methyltransf_33"/>
    <property type="match status" value="1"/>
</dbReference>
<sequence length="324" mass="36213">MHNSDSATTLVDLEPSSKQFLSEVIEGLKATPKRLPCKYFYDERGSQLFDQICLLEEYYLTRCEDQIIKEFAQEMADQIGPGVMLVEYGSGSSTKTRALLDRLADPVAYVPVDISREHLAATAAQLSEAYPHIEVLPVCADFTEAFTLPESRREPTHSAVFFPGSTIGNFEPSAARAMLSQIAELCGRGGGLLIGIDLQKDISVIEAAYNDARGVTADFNRNLLERINRELAGEFDINQFRHRAVYDDLEERVEISLVSCSRQRVTIGDQSFRFDEGESIITEHSHKYTIVGFAKLAAQVGLTLRRSWTDPQERFAVLHLALLD</sequence>
<dbReference type="PANTHER" id="PTHR43397">
    <property type="entry name" value="ERGOTHIONEINE BIOSYNTHESIS PROTEIN 1"/>
    <property type="match status" value="1"/>
</dbReference>
<evidence type="ECO:0000313" key="5">
    <source>
        <dbReference type="Proteomes" id="UP000323917"/>
    </source>
</evidence>
<dbReference type="GO" id="GO:0032259">
    <property type="term" value="P:methylation"/>
    <property type="evidence" value="ECO:0007669"/>
    <property type="project" value="UniProtKB-KW"/>
</dbReference>
<dbReference type="KEGG" id="bgok:Pr1d_38600"/>
<keyword evidence="2 4" id="KW-0808">Transferase</keyword>
<keyword evidence="1 4" id="KW-0489">Methyltransferase</keyword>
<dbReference type="InterPro" id="IPR019257">
    <property type="entry name" value="MeTrfase_dom"/>
</dbReference>
<evidence type="ECO:0000256" key="1">
    <source>
        <dbReference type="ARBA" id="ARBA00022603"/>
    </source>
</evidence>
<organism evidence="4 5">
    <name type="scientific">Bythopirellula goksoeyrii</name>
    <dbReference type="NCBI Taxonomy" id="1400387"/>
    <lineage>
        <taxon>Bacteria</taxon>
        <taxon>Pseudomonadati</taxon>
        <taxon>Planctomycetota</taxon>
        <taxon>Planctomycetia</taxon>
        <taxon>Pirellulales</taxon>
        <taxon>Lacipirellulaceae</taxon>
        <taxon>Bythopirellula</taxon>
    </lineage>
</organism>
<evidence type="ECO:0000313" key="4">
    <source>
        <dbReference type="EMBL" id="QEG36546.1"/>
    </source>
</evidence>